<feature type="region of interest" description="Disordered" evidence="1">
    <location>
        <begin position="1"/>
        <end position="22"/>
    </location>
</feature>
<proteinExistence type="predicted"/>
<comment type="caution">
    <text evidence="2">The sequence shown here is derived from an EMBL/GenBank/DDBJ whole genome shotgun (WGS) entry which is preliminary data.</text>
</comment>
<evidence type="ECO:0000256" key="1">
    <source>
        <dbReference type="SAM" id="MobiDB-lite"/>
    </source>
</evidence>
<organism evidence="2 3">
    <name type="scientific">Zizania palustris</name>
    <name type="common">Northern wild rice</name>
    <dbReference type="NCBI Taxonomy" id="103762"/>
    <lineage>
        <taxon>Eukaryota</taxon>
        <taxon>Viridiplantae</taxon>
        <taxon>Streptophyta</taxon>
        <taxon>Embryophyta</taxon>
        <taxon>Tracheophyta</taxon>
        <taxon>Spermatophyta</taxon>
        <taxon>Magnoliopsida</taxon>
        <taxon>Liliopsida</taxon>
        <taxon>Poales</taxon>
        <taxon>Poaceae</taxon>
        <taxon>BOP clade</taxon>
        <taxon>Oryzoideae</taxon>
        <taxon>Oryzeae</taxon>
        <taxon>Zizaniinae</taxon>
        <taxon>Zizania</taxon>
    </lineage>
</organism>
<reference evidence="2" key="1">
    <citation type="journal article" date="2021" name="bioRxiv">
        <title>Whole Genome Assembly and Annotation of Northern Wild Rice, Zizania palustris L., Supports a Whole Genome Duplication in the Zizania Genus.</title>
        <authorList>
            <person name="Haas M."/>
            <person name="Kono T."/>
            <person name="Macchietto M."/>
            <person name="Millas R."/>
            <person name="McGilp L."/>
            <person name="Shao M."/>
            <person name="Duquette J."/>
            <person name="Hirsch C.N."/>
            <person name="Kimball J."/>
        </authorList>
    </citation>
    <scope>NUCLEOTIDE SEQUENCE</scope>
    <source>
        <tissue evidence="2">Fresh leaf tissue</tissue>
    </source>
</reference>
<feature type="compositionally biased region" description="Basic and acidic residues" evidence="1">
    <location>
        <begin position="8"/>
        <end position="22"/>
    </location>
</feature>
<evidence type="ECO:0000313" key="3">
    <source>
        <dbReference type="Proteomes" id="UP000729402"/>
    </source>
</evidence>
<accession>A0A8J5RG40</accession>
<dbReference type="AlphaFoldDB" id="A0A8J5RG40"/>
<gene>
    <name evidence="2" type="ORF">GUJ93_ZPchr0008g12484</name>
</gene>
<name>A0A8J5RG40_ZIZPA</name>
<sequence>MFFPNTETKIEESEVKRSERSRGNIVSAVVVASPSHISLPLPSHGDSPLRRRRSGLRSDLRQDWIGAKPI</sequence>
<feature type="compositionally biased region" description="Low complexity" evidence="1">
    <location>
        <begin position="36"/>
        <end position="46"/>
    </location>
</feature>
<evidence type="ECO:0000313" key="2">
    <source>
        <dbReference type="EMBL" id="KAG8045014.1"/>
    </source>
</evidence>
<dbReference type="EMBL" id="JAAALK010000290">
    <property type="protein sequence ID" value="KAG8045014.1"/>
    <property type="molecule type" value="Genomic_DNA"/>
</dbReference>
<dbReference type="Proteomes" id="UP000729402">
    <property type="component" value="Unassembled WGS sequence"/>
</dbReference>
<reference evidence="2" key="2">
    <citation type="submission" date="2021-02" db="EMBL/GenBank/DDBJ databases">
        <authorList>
            <person name="Kimball J.A."/>
            <person name="Haas M.W."/>
            <person name="Macchietto M."/>
            <person name="Kono T."/>
            <person name="Duquette J."/>
            <person name="Shao M."/>
        </authorList>
    </citation>
    <scope>NUCLEOTIDE SEQUENCE</scope>
    <source>
        <tissue evidence="2">Fresh leaf tissue</tissue>
    </source>
</reference>
<feature type="region of interest" description="Disordered" evidence="1">
    <location>
        <begin position="36"/>
        <end position="55"/>
    </location>
</feature>
<keyword evidence="3" id="KW-1185">Reference proteome</keyword>
<protein>
    <submittedName>
        <fullName evidence="2">Uncharacterized protein</fullName>
    </submittedName>
</protein>